<dbReference type="Gene3D" id="3.40.50.620">
    <property type="entry name" value="HUPs"/>
    <property type="match status" value="1"/>
</dbReference>
<proteinExistence type="predicted"/>
<reference evidence="1 2" key="1">
    <citation type="submission" date="2024-08" db="EMBL/GenBank/DDBJ databases">
        <title>Genome sequence of Streptomyces aureus CACIA-1.46HGO.</title>
        <authorList>
            <person name="Evangelista-Martinez Z."/>
        </authorList>
    </citation>
    <scope>NUCLEOTIDE SEQUENCE [LARGE SCALE GENOMIC DNA]</scope>
    <source>
        <strain evidence="1 2">CACIA-1.46HGO</strain>
    </source>
</reference>
<comment type="caution">
    <text evidence="1">The sequence shown here is derived from an EMBL/GenBank/DDBJ whole genome shotgun (WGS) entry which is preliminary data.</text>
</comment>
<evidence type="ECO:0000313" key="1">
    <source>
        <dbReference type="EMBL" id="MFA3835525.1"/>
    </source>
</evidence>
<gene>
    <name evidence="1" type="ORF">ACEG43_04890</name>
</gene>
<dbReference type="SUPFAM" id="SSF52402">
    <property type="entry name" value="Adenine nucleotide alpha hydrolases-like"/>
    <property type="match status" value="1"/>
</dbReference>
<dbReference type="Proteomes" id="UP001571476">
    <property type="component" value="Unassembled WGS sequence"/>
</dbReference>
<sequence length="35" mass="3829">MGRQRRRPLLAPHLGHVAHAVIHHSAAPVAVVPFE</sequence>
<protein>
    <recommendedName>
        <fullName evidence="3">UspA domain-containing protein</fullName>
    </recommendedName>
</protein>
<organism evidence="1 2">
    <name type="scientific">Streptomyces aureus</name>
    <dbReference type="NCBI Taxonomy" id="193461"/>
    <lineage>
        <taxon>Bacteria</taxon>
        <taxon>Bacillati</taxon>
        <taxon>Actinomycetota</taxon>
        <taxon>Actinomycetes</taxon>
        <taxon>Kitasatosporales</taxon>
        <taxon>Streptomycetaceae</taxon>
        <taxon>Streptomyces</taxon>
    </lineage>
</organism>
<dbReference type="RefSeq" id="WP_372561515.1">
    <property type="nucleotide sequence ID" value="NZ_JBGOSP010000002.1"/>
</dbReference>
<accession>A0ABV4SAQ4</accession>
<evidence type="ECO:0000313" key="2">
    <source>
        <dbReference type="Proteomes" id="UP001571476"/>
    </source>
</evidence>
<name>A0ABV4SAQ4_9ACTN</name>
<dbReference type="InterPro" id="IPR014729">
    <property type="entry name" value="Rossmann-like_a/b/a_fold"/>
</dbReference>
<dbReference type="EMBL" id="JBGOSP010000002">
    <property type="protein sequence ID" value="MFA3835525.1"/>
    <property type="molecule type" value="Genomic_DNA"/>
</dbReference>
<evidence type="ECO:0008006" key="3">
    <source>
        <dbReference type="Google" id="ProtNLM"/>
    </source>
</evidence>
<keyword evidence="2" id="KW-1185">Reference proteome</keyword>